<dbReference type="Proteomes" id="UP000483286">
    <property type="component" value="Unassembled WGS sequence"/>
</dbReference>
<keyword evidence="2" id="KW-1185">Reference proteome</keyword>
<comment type="caution">
    <text evidence="1">The sequence shown here is derived from an EMBL/GenBank/DDBJ whole genome shotgun (WGS) entry which is preliminary data.</text>
</comment>
<organism evidence="1 2">
    <name type="scientific">Deinococcus arboris</name>
    <dbReference type="NCBI Taxonomy" id="2682977"/>
    <lineage>
        <taxon>Bacteria</taxon>
        <taxon>Thermotogati</taxon>
        <taxon>Deinococcota</taxon>
        <taxon>Deinococci</taxon>
        <taxon>Deinococcales</taxon>
        <taxon>Deinococcaceae</taxon>
        <taxon>Deinococcus</taxon>
    </lineage>
</organism>
<dbReference type="EMBL" id="WQLB01000067">
    <property type="protein sequence ID" value="MVN89459.1"/>
    <property type="molecule type" value="Genomic_DNA"/>
</dbReference>
<dbReference type="AlphaFoldDB" id="A0A7C9MC01"/>
<reference evidence="1 2" key="1">
    <citation type="submission" date="2019-12" db="EMBL/GenBank/DDBJ databases">
        <title>Deinococcus sp. HMF7620 Genome sequencing and assembly.</title>
        <authorList>
            <person name="Kang H."/>
            <person name="Kim H."/>
            <person name="Joh K."/>
        </authorList>
    </citation>
    <scope>NUCLEOTIDE SEQUENCE [LARGE SCALE GENOMIC DNA]</scope>
    <source>
        <strain evidence="1 2">HMF7620</strain>
    </source>
</reference>
<accession>A0A7C9MC01</accession>
<evidence type="ECO:0000313" key="1">
    <source>
        <dbReference type="EMBL" id="MVN89459.1"/>
    </source>
</evidence>
<name>A0A7C9MC01_9DEIO</name>
<proteinExistence type="predicted"/>
<evidence type="ECO:0000313" key="2">
    <source>
        <dbReference type="Proteomes" id="UP000483286"/>
    </source>
</evidence>
<gene>
    <name evidence="1" type="ORF">GO986_22245</name>
</gene>
<protein>
    <submittedName>
        <fullName evidence="1">Uncharacterized protein</fullName>
    </submittedName>
</protein>
<sequence>MRCDDVALLVSALAEDGFQERTEPVPVLSTVSALLIAMHLNVSTCKSLGNLETDLHRGREETLANLYLARKVDSFGGGLHGYRAPESVFSNDCFKAGTAKTS</sequence>